<dbReference type="AlphaFoldDB" id="A0A6N7L318"/>
<dbReference type="GO" id="GO:0051537">
    <property type="term" value="F:2 iron, 2 sulfur cluster binding"/>
    <property type="evidence" value="ECO:0007669"/>
    <property type="project" value="UniProtKB-KW"/>
</dbReference>
<comment type="cofactor">
    <cofactor evidence="1">
        <name>[2Fe-2S] cluster</name>
        <dbReference type="ChEBI" id="CHEBI:190135"/>
    </cofactor>
    <text evidence="1">Binds 1 [2Fe-2S] cluster per subunit.</text>
</comment>
<accession>A0A6N7L318</accession>
<dbReference type="RefSeq" id="WP_153469176.1">
    <property type="nucleotide sequence ID" value="NZ_WBOF01000003.1"/>
</dbReference>
<dbReference type="Gene3D" id="3.40.50.80">
    <property type="entry name" value="Nucleotide-binding domain of ferredoxin-NADP reductase (FNR) module"/>
    <property type="match status" value="1"/>
</dbReference>
<feature type="binding site" evidence="1">
    <location>
        <position position="240"/>
    </location>
    <ligand>
        <name>[2Fe-2S] cluster</name>
        <dbReference type="ChEBI" id="CHEBI:190135"/>
    </ligand>
</feature>
<keyword evidence="4" id="KW-1185">Reference proteome</keyword>
<feature type="domain" description="FAD-binding FR-type" evidence="2">
    <location>
        <begin position="4"/>
        <end position="99"/>
    </location>
</feature>
<dbReference type="Proteomes" id="UP000450000">
    <property type="component" value="Unassembled WGS sequence"/>
</dbReference>
<organism evidence="3 4">
    <name type="scientific">Streptomyces kaniharaensis</name>
    <dbReference type="NCBI Taxonomy" id="212423"/>
    <lineage>
        <taxon>Bacteria</taxon>
        <taxon>Bacillati</taxon>
        <taxon>Actinomycetota</taxon>
        <taxon>Actinomycetes</taxon>
        <taxon>Kitasatosporales</taxon>
        <taxon>Streptomycetaceae</taxon>
        <taxon>Streptomyces</taxon>
    </lineage>
</organism>
<keyword evidence="1" id="KW-0479">Metal-binding</keyword>
<name>A0A6N7L318_9ACTN</name>
<dbReference type="SUPFAM" id="SSF63380">
    <property type="entry name" value="Riboflavin synthase domain-like"/>
    <property type="match status" value="1"/>
</dbReference>
<dbReference type="InterPro" id="IPR019480">
    <property type="entry name" value="Dihydroorotate_DH_Fe-S-bd"/>
</dbReference>
<evidence type="ECO:0000313" key="3">
    <source>
        <dbReference type="EMBL" id="MQS17147.1"/>
    </source>
</evidence>
<dbReference type="EMBL" id="WBOF01000003">
    <property type="protein sequence ID" value="MQS17147.1"/>
    <property type="molecule type" value="Genomic_DNA"/>
</dbReference>
<gene>
    <name evidence="3" type="ORF">F7Q99_34425</name>
</gene>
<dbReference type="GO" id="GO:0006221">
    <property type="term" value="P:pyrimidine nucleotide biosynthetic process"/>
    <property type="evidence" value="ECO:0007669"/>
    <property type="project" value="InterPro"/>
</dbReference>
<keyword evidence="1" id="KW-0001">2Fe-2S</keyword>
<dbReference type="Pfam" id="PF10418">
    <property type="entry name" value="DHODB_Fe-S_bind"/>
    <property type="match status" value="1"/>
</dbReference>
<dbReference type="CDD" id="cd06221">
    <property type="entry name" value="sulfite_reductase_like"/>
    <property type="match status" value="1"/>
</dbReference>
<dbReference type="Pfam" id="PF00175">
    <property type="entry name" value="NAD_binding_1"/>
    <property type="match status" value="1"/>
</dbReference>
<dbReference type="GO" id="GO:0016491">
    <property type="term" value="F:oxidoreductase activity"/>
    <property type="evidence" value="ECO:0007669"/>
    <property type="project" value="InterPro"/>
</dbReference>
<dbReference type="PANTHER" id="PTHR43513">
    <property type="entry name" value="DIHYDROOROTATE DEHYDROGENASE B (NAD(+)), ELECTRON TRANSFER SUBUNIT"/>
    <property type="match status" value="1"/>
</dbReference>
<evidence type="ECO:0000313" key="4">
    <source>
        <dbReference type="Proteomes" id="UP000450000"/>
    </source>
</evidence>
<dbReference type="InterPro" id="IPR039261">
    <property type="entry name" value="FNR_nucleotide-bd"/>
</dbReference>
<dbReference type="GO" id="GO:0050660">
    <property type="term" value="F:flavin adenine dinucleotide binding"/>
    <property type="evidence" value="ECO:0007669"/>
    <property type="project" value="InterPro"/>
</dbReference>
<comment type="caution">
    <text evidence="3">The sequence shown here is derived from an EMBL/GenBank/DDBJ whole genome shotgun (WGS) entry which is preliminary data.</text>
</comment>
<dbReference type="InterPro" id="IPR017938">
    <property type="entry name" value="Riboflavin_synthase-like_b-brl"/>
</dbReference>
<dbReference type="PIRSF" id="PIRSF006816">
    <property type="entry name" value="Cyc3_hyd_g"/>
    <property type="match status" value="1"/>
</dbReference>
<protein>
    <submittedName>
        <fullName evidence="3">Oxidoreductase</fullName>
    </submittedName>
</protein>
<dbReference type="SUPFAM" id="SSF52343">
    <property type="entry name" value="Ferredoxin reductase-like, C-terminal NADP-linked domain"/>
    <property type="match status" value="1"/>
</dbReference>
<dbReference type="Gene3D" id="2.40.30.10">
    <property type="entry name" value="Translation factors"/>
    <property type="match status" value="1"/>
</dbReference>
<feature type="binding site" evidence="1">
    <location>
        <position position="232"/>
    </location>
    <ligand>
        <name>[2Fe-2S] cluster</name>
        <dbReference type="ChEBI" id="CHEBI:190135"/>
    </ligand>
</feature>
<dbReference type="InterPro" id="IPR050353">
    <property type="entry name" value="PyrK_electron_transfer"/>
</dbReference>
<feature type="binding site" evidence="1">
    <location>
        <position position="237"/>
    </location>
    <ligand>
        <name>[2Fe-2S] cluster</name>
        <dbReference type="ChEBI" id="CHEBI:190135"/>
    </ligand>
</feature>
<dbReference type="InterPro" id="IPR001433">
    <property type="entry name" value="OxRdtase_FAD/NAD-bd"/>
</dbReference>
<evidence type="ECO:0000259" key="2">
    <source>
        <dbReference type="PROSITE" id="PS51384"/>
    </source>
</evidence>
<proteinExistence type="predicted"/>
<evidence type="ECO:0000256" key="1">
    <source>
        <dbReference type="PIRSR" id="PIRSR006816-2"/>
    </source>
</evidence>
<sequence length="268" mass="28893">MHATTPVPYRVLARRRETADTVTLDLVPAAGPLRPFRPGQYAMLYAFGTGEIPASVSGISGDTLGHTVRAVGKVSEALCRAERGDWIGARGPYGTVWQTPPAGSDVLIVSGGIGLAPLRPLIEEVLDRAKEFGTISVLAGYRNPGEQLFLADLPRWRSRAHVHVTVDHPEPGWPGATGLVTGLLDSAGYRPDRCAAYLCGPEVMMRATARDLLRRGVPADRIRASLERNMRCATAWCGHCQLGPVLVCRDGPVFGWDHAEGLLSTPER</sequence>
<reference evidence="3 4" key="1">
    <citation type="submission" date="2019-09" db="EMBL/GenBank/DDBJ databases">
        <title>Genome Sequences of Streptomyces kaniharaensis ATCC 21070.</title>
        <authorList>
            <person name="Zhu W."/>
            <person name="De Crecy-Lagard V."/>
            <person name="Richards N.G."/>
        </authorList>
    </citation>
    <scope>NUCLEOTIDE SEQUENCE [LARGE SCALE GENOMIC DNA]</scope>
    <source>
        <strain evidence="3 4">SF-557</strain>
    </source>
</reference>
<dbReference type="OrthoDB" id="9796486at2"/>
<dbReference type="GO" id="GO:0046872">
    <property type="term" value="F:metal ion binding"/>
    <property type="evidence" value="ECO:0007669"/>
    <property type="project" value="UniProtKB-KW"/>
</dbReference>
<dbReference type="PRINTS" id="PR00410">
    <property type="entry name" value="PHEHYDRXLASE"/>
</dbReference>
<dbReference type="InterPro" id="IPR017927">
    <property type="entry name" value="FAD-bd_FR_type"/>
</dbReference>
<dbReference type="PROSITE" id="PS51384">
    <property type="entry name" value="FAD_FR"/>
    <property type="match status" value="1"/>
</dbReference>
<feature type="binding site" evidence="1">
    <location>
        <position position="248"/>
    </location>
    <ligand>
        <name>[2Fe-2S] cluster</name>
        <dbReference type="ChEBI" id="CHEBI:190135"/>
    </ligand>
</feature>
<keyword evidence="1" id="KW-0408">Iron</keyword>
<keyword evidence="1" id="KW-0411">Iron-sulfur</keyword>
<dbReference type="InterPro" id="IPR012165">
    <property type="entry name" value="Cyt_c3_hydrogenase_gsu"/>
</dbReference>